<dbReference type="InterPro" id="IPR011009">
    <property type="entry name" value="Kinase-like_dom_sf"/>
</dbReference>
<dbReference type="SUPFAM" id="SSF56112">
    <property type="entry name" value="Protein kinase-like (PK-like)"/>
    <property type="match status" value="1"/>
</dbReference>
<feature type="region of interest" description="Disordered" evidence="6">
    <location>
        <begin position="125"/>
        <end position="215"/>
    </location>
</feature>
<dbReference type="Gene3D" id="1.10.510.10">
    <property type="entry name" value="Transferase(Phosphotransferase) domain 1"/>
    <property type="match status" value="1"/>
</dbReference>
<dbReference type="InterPro" id="IPR017441">
    <property type="entry name" value="Protein_kinase_ATP_BS"/>
</dbReference>
<keyword evidence="9" id="KW-0723">Serine/threonine-protein kinase</keyword>
<keyword evidence="4 5" id="KW-0067">ATP-binding</keyword>
<organism evidence="9 10">
    <name type="scientific">Rhodopirellula sallentina SM41</name>
    <dbReference type="NCBI Taxonomy" id="1263870"/>
    <lineage>
        <taxon>Bacteria</taxon>
        <taxon>Pseudomonadati</taxon>
        <taxon>Planctomycetota</taxon>
        <taxon>Planctomycetia</taxon>
        <taxon>Pirellulales</taxon>
        <taxon>Pirellulaceae</taxon>
        <taxon>Rhodopirellula</taxon>
    </lineage>
</organism>
<reference evidence="9 10" key="1">
    <citation type="journal article" date="2013" name="Mar. Genomics">
        <title>Expression of sulfatases in Rhodopirellula baltica and the diversity of sulfatases in the genus Rhodopirellula.</title>
        <authorList>
            <person name="Wegner C.E."/>
            <person name="Richter-Heitmann T."/>
            <person name="Klindworth A."/>
            <person name="Klockow C."/>
            <person name="Richter M."/>
            <person name="Achstetter T."/>
            <person name="Glockner F.O."/>
            <person name="Harder J."/>
        </authorList>
    </citation>
    <scope>NUCLEOTIDE SEQUENCE [LARGE SCALE GENOMIC DNA]</scope>
    <source>
        <strain evidence="9 10">SM41</strain>
    </source>
</reference>
<evidence type="ECO:0000256" key="1">
    <source>
        <dbReference type="ARBA" id="ARBA00022679"/>
    </source>
</evidence>
<feature type="compositionally biased region" description="Basic and acidic residues" evidence="6">
    <location>
        <begin position="181"/>
        <end position="192"/>
    </location>
</feature>
<keyword evidence="2 5" id="KW-0547">Nucleotide-binding</keyword>
<dbReference type="PANTHER" id="PTHR43289">
    <property type="entry name" value="MITOGEN-ACTIVATED PROTEIN KINASE KINASE KINASE 20-RELATED"/>
    <property type="match status" value="1"/>
</dbReference>
<dbReference type="SMART" id="SM00240">
    <property type="entry name" value="FHA"/>
    <property type="match status" value="1"/>
</dbReference>
<dbReference type="InterPro" id="IPR008984">
    <property type="entry name" value="SMAD_FHA_dom_sf"/>
</dbReference>
<gene>
    <name evidence="9" type="ORF">RSSM_04326</name>
</gene>
<evidence type="ECO:0000256" key="6">
    <source>
        <dbReference type="SAM" id="MobiDB-lite"/>
    </source>
</evidence>
<keyword evidence="3 9" id="KW-0418">Kinase</keyword>
<dbReference type="OrthoDB" id="6111975at2"/>
<feature type="compositionally biased region" description="Low complexity" evidence="6">
    <location>
        <begin position="151"/>
        <end position="163"/>
    </location>
</feature>
<dbReference type="RefSeq" id="WP_008682729.1">
    <property type="nucleotide sequence ID" value="NZ_ANOH01000288.1"/>
</dbReference>
<dbReference type="PANTHER" id="PTHR43289:SF6">
    <property type="entry name" value="SERINE_THREONINE-PROTEIN KINASE NEKL-3"/>
    <property type="match status" value="1"/>
</dbReference>
<evidence type="ECO:0000313" key="10">
    <source>
        <dbReference type="Proteomes" id="UP000011885"/>
    </source>
</evidence>
<dbReference type="Pfam" id="PF00069">
    <property type="entry name" value="Pkinase"/>
    <property type="match status" value="1"/>
</dbReference>
<evidence type="ECO:0000259" key="8">
    <source>
        <dbReference type="PROSITE" id="PS50011"/>
    </source>
</evidence>
<dbReference type="InterPro" id="IPR000253">
    <property type="entry name" value="FHA_dom"/>
</dbReference>
<keyword evidence="10" id="KW-1185">Reference proteome</keyword>
<feature type="binding site" evidence="5">
    <location>
        <position position="273"/>
    </location>
    <ligand>
        <name>ATP</name>
        <dbReference type="ChEBI" id="CHEBI:30616"/>
    </ligand>
</feature>
<dbReference type="AlphaFoldDB" id="M5UE15"/>
<dbReference type="InterPro" id="IPR000719">
    <property type="entry name" value="Prot_kinase_dom"/>
</dbReference>
<evidence type="ECO:0000313" key="9">
    <source>
        <dbReference type="EMBL" id="EMI54223.1"/>
    </source>
</evidence>
<evidence type="ECO:0000259" key="7">
    <source>
        <dbReference type="PROSITE" id="PS50006"/>
    </source>
</evidence>
<dbReference type="Pfam" id="PF00498">
    <property type="entry name" value="FHA"/>
    <property type="match status" value="1"/>
</dbReference>
<dbReference type="Proteomes" id="UP000011885">
    <property type="component" value="Unassembled WGS sequence"/>
</dbReference>
<comment type="caution">
    <text evidence="9">The sequence shown here is derived from an EMBL/GenBank/DDBJ whole genome shotgun (WGS) entry which is preliminary data.</text>
</comment>
<feature type="domain" description="Protein kinase" evidence="8">
    <location>
        <begin position="244"/>
        <end position="500"/>
    </location>
</feature>
<evidence type="ECO:0000256" key="4">
    <source>
        <dbReference type="ARBA" id="ARBA00022840"/>
    </source>
</evidence>
<dbReference type="PROSITE" id="PS00107">
    <property type="entry name" value="PROTEIN_KINASE_ATP"/>
    <property type="match status" value="1"/>
</dbReference>
<dbReference type="GO" id="GO:0005524">
    <property type="term" value="F:ATP binding"/>
    <property type="evidence" value="ECO:0007669"/>
    <property type="project" value="UniProtKB-UniRule"/>
</dbReference>
<dbReference type="Gene3D" id="2.60.200.20">
    <property type="match status" value="1"/>
</dbReference>
<protein>
    <submittedName>
        <fullName evidence="9">Serine/threonine protein kinase</fullName>
    </submittedName>
</protein>
<dbReference type="CDD" id="cd14014">
    <property type="entry name" value="STKc_PknB_like"/>
    <property type="match status" value="1"/>
</dbReference>
<dbReference type="SMART" id="SM00220">
    <property type="entry name" value="S_TKc"/>
    <property type="match status" value="1"/>
</dbReference>
<dbReference type="SUPFAM" id="SSF49879">
    <property type="entry name" value="SMAD/FHA domain"/>
    <property type="match status" value="1"/>
</dbReference>
<dbReference type="GO" id="GO:0004674">
    <property type="term" value="F:protein serine/threonine kinase activity"/>
    <property type="evidence" value="ECO:0007669"/>
    <property type="project" value="UniProtKB-KW"/>
</dbReference>
<evidence type="ECO:0000256" key="3">
    <source>
        <dbReference type="ARBA" id="ARBA00022777"/>
    </source>
</evidence>
<feature type="domain" description="FHA" evidence="7">
    <location>
        <begin position="41"/>
        <end position="91"/>
    </location>
</feature>
<dbReference type="CDD" id="cd00060">
    <property type="entry name" value="FHA"/>
    <property type="match status" value="1"/>
</dbReference>
<sequence length="506" mass="55234">MSDETVQLPADQSARACQIKLDVTAGPHTGRSWTFADAQHIVLGRQAPSHLRLAEEVSISRQHIELRIDPPRVELADLDSSNGTKVNGIRVVNASLCDGDLISIGNTELRLSVLIPSQGLNGCSAMAPSTPESAPSSLIDGDDKSPALTLVSPPCSSPDASASPPVPKGPTDAIEQTRVNPDGRSRREDSHKTPSPVSSNPHPDAGGSVPGDTFSKTRRSEFIADESAVAITTAGSFPDRIGVYDMKELLGRGGMATVHLAEHRRTGAQVAIKLIRTDLATTDKHVRLFVREAGLITRMNHPRIVKAFEFGIDGSMPYLVMEYLETIDLLSLLDRKPPEDRIKIATWVTSRILQAVHYAHDQGIVHRDIKPGNVLAYREGRHLQIKIADFGLAKTFEDAGLSALTNERSLRGTIAYMAPEQFKNSRDAPPEVDLFACGACLYRMLSGTIPNMITKADETLHRLDQCDDLPVDLRELVKKSIHCNPHVRFPSTAAFAEALFPYHRRV</sequence>
<evidence type="ECO:0000256" key="2">
    <source>
        <dbReference type="ARBA" id="ARBA00022741"/>
    </source>
</evidence>
<dbReference type="EMBL" id="ANOH01000288">
    <property type="protein sequence ID" value="EMI54223.1"/>
    <property type="molecule type" value="Genomic_DNA"/>
</dbReference>
<keyword evidence="1" id="KW-0808">Transferase</keyword>
<dbReference type="PROSITE" id="PS50011">
    <property type="entry name" value="PROTEIN_KINASE_DOM"/>
    <property type="match status" value="1"/>
</dbReference>
<dbReference type="PROSITE" id="PS50006">
    <property type="entry name" value="FHA_DOMAIN"/>
    <property type="match status" value="1"/>
</dbReference>
<dbReference type="PATRIC" id="fig|1263870.3.peg.4574"/>
<proteinExistence type="predicted"/>
<evidence type="ECO:0000256" key="5">
    <source>
        <dbReference type="PROSITE-ProRule" id="PRU10141"/>
    </source>
</evidence>
<accession>M5UE15</accession>
<name>M5UE15_9BACT</name>